<dbReference type="RefSeq" id="XP_041159597.1">
    <property type="nucleotide sequence ID" value="XM_041297966.1"/>
</dbReference>
<dbReference type="PANTHER" id="PTHR33096:SF1">
    <property type="entry name" value="CXC1-LIKE CYSTEINE CLUSTER ASSOCIATED WITH KDZ TRANSPOSASES DOMAIN-CONTAINING PROTEIN"/>
    <property type="match status" value="1"/>
</dbReference>
<keyword evidence="3" id="KW-1185">Reference proteome</keyword>
<evidence type="ECO:0008006" key="4">
    <source>
        <dbReference type="Google" id="ProtNLM"/>
    </source>
</evidence>
<evidence type="ECO:0000256" key="1">
    <source>
        <dbReference type="SAM" id="MobiDB-lite"/>
    </source>
</evidence>
<protein>
    <recommendedName>
        <fullName evidence="4">CxC1-like cysteine cluster associated with KDZ transposases domain-containing protein</fullName>
    </recommendedName>
</protein>
<comment type="caution">
    <text evidence="2">The sequence shown here is derived from an EMBL/GenBank/DDBJ whole genome shotgun (WGS) entry which is preliminary data.</text>
</comment>
<sequence length="782" mass="88501">MKPRYEEQSSQVLSPHPSHDDTAKHPQHIENDDTTALHFEDVETFDQPSLDTSAIDTPVKRWIVSDRSASLLYSHWSDLIPTLIDPLLLYLGRTQGKPLETTHSVISACTGTLPCTPKRATLMCLFFDRYASIDVLSCTCSTLPQVLLHHGLFPTAPSQPRMAVSVDLLSFYRALFERSCDAINALASALKNHYSRRGFQGQLIQDPFRRGLGYAVQWFDILQIQVERQLEMLLQQSRDHITKFQASLHGTNFPPPGRCAPLLVQRCPACFGGVLHGRPTDEGGDVHVATDGNFHHRHRRAAGDCPPFYDPTYFIPKNFVDEIGRHIDTQRKHPPKAHTPIVPDEAVDQCETAYEAADGKKQKTAMDNFDDTGIMALICRHDIPLFFANIDSPGEQQKYSVALLQHLFSLLPPEATVVALYDVGCVLARSLAKYNILPETITKRLRLATTAMHAYGHEWACQLIYNPRMCLGLGLSDGEGTERLWSRFVRLIGVERTSSRQRRLWLIDRQAAAIGSEMQTDLGDWIKHRLRRGIKEQGSAAQAMLERCGIPIAELKAMLEKEFASDDTLEALESLERGHDRLMDKVEALYSSLNVHERFPELHDVNLEFVRTLLMARDLKMNVRKRAIASFFEWDKLDRAVGGAQQALGTKLHQHTRKAIAKRQPALMTAIRKFNSYCERLESLYDPTWGILLPAPLPTKLTELRSDPRLMEDVWITPSVGEVPRWLEDSDVRDGIRALLKQECCQEEQIRLGIEAENLCRFFGDELAALELAVRLLESKLI</sequence>
<feature type="compositionally biased region" description="Basic and acidic residues" evidence="1">
    <location>
        <begin position="17"/>
        <end position="28"/>
    </location>
</feature>
<proteinExistence type="predicted"/>
<accession>A0A9P7ANV8</accession>
<evidence type="ECO:0000313" key="3">
    <source>
        <dbReference type="Proteomes" id="UP000719766"/>
    </source>
</evidence>
<organism evidence="2 3">
    <name type="scientific">Suillus plorans</name>
    <dbReference type="NCBI Taxonomy" id="116603"/>
    <lineage>
        <taxon>Eukaryota</taxon>
        <taxon>Fungi</taxon>
        <taxon>Dikarya</taxon>
        <taxon>Basidiomycota</taxon>
        <taxon>Agaricomycotina</taxon>
        <taxon>Agaricomycetes</taxon>
        <taxon>Agaricomycetidae</taxon>
        <taxon>Boletales</taxon>
        <taxon>Suillineae</taxon>
        <taxon>Suillaceae</taxon>
        <taxon>Suillus</taxon>
    </lineage>
</organism>
<feature type="region of interest" description="Disordered" evidence="1">
    <location>
        <begin position="1"/>
        <end position="28"/>
    </location>
</feature>
<dbReference type="Proteomes" id="UP000719766">
    <property type="component" value="Unassembled WGS sequence"/>
</dbReference>
<dbReference type="EMBL" id="JABBWE010000032">
    <property type="protein sequence ID" value="KAG1793108.1"/>
    <property type="molecule type" value="Genomic_DNA"/>
</dbReference>
<gene>
    <name evidence="2" type="ORF">HD556DRAFT_1238286</name>
</gene>
<dbReference type="GeneID" id="64591730"/>
<dbReference type="PANTHER" id="PTHR33096">
    <property type="entry name" value="CXC2 DOMAIN-CONTAINING PROTEIN"/>
    <property type="match status" value="1"/>
</dbReference>
<evidence type="ECO:0000313" key="2">
    <source>
        <dbReference type="EMBL" id="KAG1793108.1"/>
    </source>
</evidence>
<dbReference type="InterPro" id="IPR040521">
    <property type="entry name" value="KDZ"/>
</dbReference>
<reference evidence="2" key="1">
    <citation type="journal article" date="2020" name="New Phytol.">
        <title>Comparative genomics reveals dynamic genome evolution in host specialist ectomycorrhizal fungi.</title>
        <authorList>
            <person name="Lofgren L.A."/>
            <person name="Nguyen N.H."/>
            <person name="Vilgalys R."/>
            <person name="Ruytinx J."/>
            <person name="Liao H.L."/>
            <person name="Branco S."/>
            <person name="Kuo A."/>
            <person name="LaButti K."/>
            <person name="Lipzen A."/>
            <person name="Andreopoulos W."/>
            <person name="Pangilinan J."/>
            <person name="Riley R."/>
            <person name="Hundley H."/>
            <person name="Na H."/>
            <person name="Barry K."/>
            <person name="Grigoriev I.V."/>
            <person name="Stajich J.E."/>
            <person name="Kennedy P.G."/>
        </authorList>
    </citation>
    <scope>NUCLEOTIDE SEQUENCE</scope>
    <source>
        <strain evidence="2">S12</strain>
    </source>
</reference>
<dbReference type="Pfam" id="PF18758">
    <property type="entry name" value="KDZ"/>
    <property type="match status" value="1"/>
</dbReference>
<dbReference type="OrthoDB" id="3253684at2759"/>
<name>A0A9P7ANV8_9AGAM</name>
<dbReference type="AlphaFoldDB" id="A0A9P7ANV8"/>